<keyword evidence="7" id="KW-1185">Reference proteome</keyword>
<dbReference type="InterPro" id="IPR036390">
    <property type="entry name" value="WH_DNA-bd_sf"/>
</dbReference>
<dbReference type="SUPFAM" id="SSF100950">
    <property type="entry name" value="NagB/RpiA/CoA transferase-like"/>
    <property type="match status" value="1"/>
</dbReference>
<dbReference type="Gene3D" id="1.10.10.10">
    <property type="entry name" value="Winged helix-like DNA-binding domain superfamily/Winged helix DNA-binding domain"/>
    <property type="match status" value="1"/>
</dbReference>
<dbReference type="PROSITE" id="PS51000">
    <property type="entry name" value="HTH_DEOR_2"/>
    <property type="match status" value="1"/>
</dbReference>
<dbReference type="AlphaFoldDB" id="A0A1M5VRE3"/>
<dbReference type="Pfam" id="PF08220">
    <property type="entry name" value="HTH_DeoR"/>
    <property type="match status" value="1"/>
</dbReference>
<keyword evidence="1" id="KW-0678">Repressor</keyword>
<dbReference type="Proteomes" id="UP000184211">
    <property type="component" value="Unassembled WGS sequence"/>
</dbReference>
<dbReference type="STRING" id="870908.SAMN04488044_3227"/>
<feature type="domain" description="HTH deoR-type" evidence="5">
    <location>
        <begin position="3"/>
        <end position="58"/>
    </location>
</feature>
<dbReference type="PRINTS" id="PR00037">
    <property type="entry name" value="HTHLACR"/>
</dbReference>
<dbReference type="SMART" id="SM01134">
    <property type="entry name" value="DeoRC"/>
    <property type="match status" value="1"/>
</dbReference>
<dbReference type="EMBL" id="FQWM01000009">
    <property type="protein sequence ID" value="SHH77822.1"/>
    <property type="molecule type" value="Genomic_DNA"/>
</dbReference>
<keyword evidence="3" id="KW-0238">DNA-binding</keyword>
<evidence type="ECO:0000256" key="1">
    <source>
        <dbReference type="ARBA" id="ARBA00022491"/>
    </source>
</evidence>
<dbReference type="GO" id="GO:0003677">
    <property type="term" value="F:DNA binding"/>
    <property type="evidence" value="ECO:0007669"/>
    <property type="project" value="UniProtKB-KW"/>
</dbReference>
<dbReference type="InterPro" id="IPR001034">
    <property type="entry name" value="DeoR_HTH"/>
</dbReference>
<dbReference type="InterPro" id="IPR050313">
    <property type="entry name" value="Carb_Metab_HTH_regulators"/>
</dbReference>
<evidence type="ECO:0000313" key="6">
    <source>
        <dbReference type="EMBL" id="SHH77822.1"/>
    </source>
</evidence>
<reference evidence="7" key="1">
    <citation type="submission" date="2016-11" db="EMBL/GenBank/DDBJ databases">
        <authorList>
            <person name="Varghese N."/>
            <person name="Submissions S."/>
        </authorList>
    </citation>
    <scope>NUCLEOTIDE SEQUENCE [LARGE SCALE GENOMIC DNA]</scope>
    <source>
        <strain evidence="7">DSM 28223</strain>
    </source>
</reference>
<evidence type="ECO:0000259" key="5">
    <source>
        <dbReference type="PROSITE" id="PS51000"/>
    </source>
</evidence>
<dbReference type="OrthoDB" id="9814815at2"/>
<evidence type="ECO:0000256" key="3">
    <source>
        <dbReference type="ARBA" id="ARBA00023125"/>
    </source>
</evidence>
<dbReference type="SUPFAM" id="SSF46785">
    <property type="entry name" value="Winged helix' DNA-binding domain"/>
    <property type="match status" value="1"/>
</dbReference>
<dbReference type="Gene3D" id="3.40.50.1360">
    <property type="match status" value="1"/>
</dbReference>
<dbReference type="PROSITE" id="PS00894">
    <property type="entry name" value="HTH_DEOR_1"/>
    <property type="match status" value="1"/>
</dbReference>
<gene>
    <name evidence="6" type="ORF">SAMN04488044_3227</name>
</gene>
<protein>
    <submittedName>
        <fullName evidence="6">Transcriptional regulator, DeoR family</fullName>
    </submittedName>
</protein>
<dbReference type="Pfam" id="PF00455">
    <property type="entry name" value="DeoRC"/>
    <property type="match status" value="1"/>
</dbReference>
<accession>A0A1M5VRE3</accession>
<dbReference type="InterPro" id="IPR018356">
    <property type="entry name" value="Tscrpt_reg_HTH_DeoR_CS"/>
</dbReference>
<dbReference type="GO" id="GO:0003700">
    <property type="term" value="F:DNA-binding transcription factor activity"/>
    <property type="evidence" value="ECO:0007669"/>
    <property type="project" value="InterPro"/>
</dbReference>
<evidence type="ECO:0000256" key="4">
    <source>
        <dbReference type="ARBA" id="ARBA00023163"/>
    </source>
</evidence>
<organism evidence="6 7">
    <name type="scientific">Cognatishimia maritima</name>
    <dbReference type="NCBI Taxonomy" id="870908"/>
    <lineage>
        <taxon>Bacteria</taxon>
        <taxon>Pseudomonadati</taxon>
        <taxon>Pseudomonadota</taxon>
        <taxon>Alphaproteobacteria</taxon>
        <taxon>Rhodobacterales</taxon>
        <taxon>Paracoccaceae</taxon>
        <taxon>Cognatishimia</taxon>
    </lineage>
</organism>
<proteinExistence type="predicted"/>
<dbReference type="InterPro" id="IPR036388">
    <property type="entry name" value="WH-like_DNA-bd_sf"/>
</dbReference>
<dbReference type="InterPro" id="IPR037171">
    <property type="entry name" value="NagB/RpiA_transferase-like"/>
</dbReference>
<dbReference type="InterPro" id="IPR014036">
    <property type="entry name" value="DeoR-like_C"/>
</dbReference>
<dbReference type="RefSeq" id="WP_072794062.1">
    <property type="nucleotide sequence ID" value="NZ_FQWM01000009.1"/>
</dbReference>
<dbReference type="SMART" id="SM00420">
    <property type="entry name" value="HTH_DEOR"/>
    <property type="match status" value="1"/>
</dbReference>
<keyword evidence="2" id="KW-0805">Transcription regulation</keyword>
<dbReference type="PANTHER" id="PTHR30363:SF4">
    <property type="entry name" value="GLYCEROL-3-PHOSPHATE REGULON REPRESSOR"/>
    <property type="match status" value="1"/>
</dbReference>
<dbReference type="PANTHER" id="PTHR30363">
    <property type="entry name" value="HTH-TYPE TRANSCRIPTIONAL REGULATOR SRLR-RELATED"/>
    <property type="match status" value="1"/>
</dbReference>
<evidence type="ECO:0000256" key="2">
    <source>
        <dbReference type="ARBA" id="ARBA00023015"/>
    </source>
</evidence>
<name>A0A1M5VRE3_9RHOB</name>
<evidence type="ECO:0000313" key="7">
    <source>
        <dbReference type="Proteomes" id="UP000184211"/>
    </source>
</evidence>
<sequence>MALNDRQEQILSLLKSEDRVEVDDLASRFAVTTQTIRRDLTELCDRGLATRTHGGARKLVSSASFGYEERRLRNAQIKEAIARRAADLIPNGASIILNIGTTTEQVAAALAMHEDLTVITNNINVIHILRGARLNSLVIAGGSVRQSDGAVVGAEAVEFMRRYKADFAIIGTSSLDEDGAVLDFDEREVAVARAILENARTKILVADASKFERNAPVRICGVADLDYVITDKRLPQSFVDAAEAGGTKLITLEDGYV</sequence>
<keyword evidence="4" id="KW-0804">Transcription</keyword>